<dbReference type="PANTHER" id="PTHR23291:SF50">
    <property type="entry name" value="PROTEIN LIFEGUARD 4"/>
    <property type="match status" value="1"/>
</dbReference>
<dbReference type="PANTHER" id="PTHR23291">
    <property type="entry name" value="BAX INHIBITOR-RELATED"/>
    <property type="match status" value="1"/>
</dbReference>
<gene>
    <name evidence="7" type="ORF">ACHAWU_009856</name>
</gene>
<keyword evidence="2 5" id="KW-0812">Transmembrane</keyword>
<dbReference type="Pfam" id="PF01027">
    <property type="entry name" value="Bax1-I"/>
    <property type="match status" value="1"/>
</dbReference>
<evidence type="ECO:0000256" key="6">
    <source>
        <dbReference type="SAM" id="SignalP"/>
    </source>
</evidence>
<comment type="similarity">
    <text evidence="5">Belongs to the BI1 family.</text>
</comment>
<comment type="caution">
    <text evidence="7">The sequence shown here is derived from an EMBL/GenBank/DDBJ whole genome shotgun (WGS) entry which is preliminary data.</text>
</comment>
<dbReference type="InterPro" id="IPR006214">
    <property type="entry name" value="Bax_inhibitor_1-related"/>
</dbReference>
<organism evidence="7 8">
    <name type="scientific">Discostella pseudostelligera</name>
    <dbReference type="NCBI Taxonomy" id="259834"/>
    <lineage>
        <taxon>Eukaryota</taxon>
        <taxon>Sar</taxon>
        <taxon>Stramenopiles</taxon>
        <taxon>Ochrophyta</taxon>
        <taxon>Bacillariophyta</taxon>
        <taxon>Coscinodiscophyceae</taxon>
        <taxon>Thalassiosirophycidae</taxon>
        <taxon>Stephanodiscales</taxon>
        <taxon>Stephanodiscaceae</taxon>
        <taxon>Discostella</taxon>
    </lineage>
</organism>
<name>A0ABD3LYJ1_9STRA</name>
<feature type="transmembrane region" description="Helical" evidence="5">
    <location>
        <begin position="242"/>
        <end position="262"/>
    </location>
</feature>
<keyword evidence="4 5" id="KW-0472">Membrane</keyword>
<keyword evidence="3 5" id="KW-1133">Transmembrane helix</keyword>
<sequence>MATINSRMKMCVSLAFVGWHLTQANGISSLSPISPHSLIFLRGGASESAASWTAGSRYNDYRTTSPSSSIRNNYKATSVYNEDSKEKTKEAFAEAFLRREDRNRFIARVYAILSGQLLFTAGTIHAFHVNPGIQDWMMWNSFGRKVPLLGLLISTVAWWITLSFEEIRRTSIMRMPLLIAFTIGQSIAVGFISSAYAYSSVIKAMVTTAAATLSVTLYTLVQKNPKYDLSQWGRALSGLGMAFLLYGMIHVLELFGVLPYGFLPYSEAIYGLLGAGMFSMYLAHHTRLIVSGKSAKFQLNEKDYIIGAMSLYSDIINIFLYILRILGEMDDRDRSRR</sequence>
<feature type="chain" id="PRO_5044836005" evidence="6">
    <location>
        <begin position="25"/>
        <end position="337"/>
    </location>
</feature>
<accession>A0ABD3LYJ1</accession>
<evidence type="ECO:0000256" key="3">
    <source>
        <dbReference type="ARBA" id="ARBA00022989"/>
    </source>
</evidence>
<evidence type="ECO:0000256" key="2">
    <source>
        <dbReference type="ARBA" id="ARBA00022692"/>
    </source>
</evidence>
<evidence type="ECO:0000256" key="4">
    <source>
        <dbReference type="ARBA" id="ARBA00023136"/>
    </source>
</evidence>
<feature type="transmembrane region" description="Helical" evidence="5">
    <location>
        <begin position="146"/>
        <end position="164"/>
    </location>
</feature>
<dbReference type="Proteomes" id="UP001530293">
    <property type="component" value="Unassembled WGS sequence"/>
</dbReference>
<dbReference type="EMBL" id="JALLBG020000303">
    <property type="protein sequence ID" value="KAL3756462.1"/>
    <property type="molecule type" value="Genomic_DNA"/>
</dbReference>
<evidence type="ECO:0000256" key="1">
    <source>
        <dbReference type="ARBA" id="ARBA00004141"/>
    </source>
</evidence>
<evidence type="ECO:0000256" key="5">
    <source>
        <dbReference type="RuleBase" id="RU004379"/>
    </source>
</evidence>
<evidence type="ECO:0000313" key="8">
    <source>
        <dbReference type="Proteomes" id="UP001530293"/>
    </source>
</evidence>
<keyword evidence="6" id="KW-0732">Signal</keyword>
<feature type="transmembrane region" description="Helical" evidence="5">
    <location>
        <begin position="105"/>
        <end position="126"/>
    </location>
</feature>
<feature type="transmembrane region" description="Helical" evidence="5">
    <location>
        <begin position="176"/>
        <end position="198"/>
    </location>
</feature>
<reference evidence="7 8" key="1">
    <citation type="submission" date="2024-10" db="EMBL/GenBank/DDBJ databases">
        <title>Updated reference genomes for cyclostephanoid diatoms.</title>
        <authorList>
            <person name="Roberts W.R."/>
            <person name="Alverson A.J."/>
        </authorList>
    </citation>
    <scope>NUCLEOTIDE SEQUENCE [LARGE SCALE GENOMIC DNA]</scope>
    <source>
        <strain evidence="7 8">AJA232-27</strain>
    </source>
</reference>
<feature type="transmembrane region" description="Helical" evidence="5">
    <location>
        <begin position="268"/>
        <end position="284"/>
    </location>
</feature>
<protein>
    <submittedName>
        <fullName evidence="7">Uncharacterized protein</fullName>
    </submittedName>
</protein>
<evidence type="ECO:0000313" key="7">
    <source>
        <dbReference type="EMBL" id="KAL3756462.1"/>
    </source>
</evidence>
<comment type="subcellular location">
    <subcellularLocation>
        <location evidence="1">Membrane</location>
        <topology evidence="1">Multi-pass membrane protein</topology>
    </subcellularLocation>
</comment>
<dbReference type="AlphaFoldDB" id="A0ABD3LYJ1"/>
<keyword evidence="8" id="KW-1185">Reference proteome</keyword>
<dbReference type="GO" id="GO:0016020">
    <property type="term" value="C:membrane"/>
    <property type="evidence" value="ECO:0007669"/>
    <property type="project" value="UniProtKB-SubCell"/>
</dbReference>
<feature type="signal peptide" evidence="6">
    <location>
        <begin position="1"/>
        <end position="24"/>
    </location>
</feature>
<feature type="transmembrane region" description="Helical" evidence="5">
    <location>
        <begin position="304"/>
        <end position="327"/>
    </location>
</feature>
<proteinExistence type="inferred from homology"/>